<reference evidence="2 3" key="1">
    <citation type="submission" date="2024-01" db="EMBL/GenBank/DDBJ databases">
        <title>Comparative genomics of Cryptococcus and Kwoniella reveals pathogenesis evolution and contrasting modes of karyotype evolution via chromosome fusion or intercentromeric recombination.</title>
        <authorList>
            <person name="Coelho M.A."/>
            <person name="David-Palma M."/>
            <person name="Shea T."/>
            <person name="Bowers K."/>
            <person name="McGinley-Smith S."/>
            <person name="Mohammad A.W."/>
            <person name="Gnirke A."/>
            <person name="Yurkov A.M."/>
            <person name="Nowrousian M."/>
            <person name="Sun S."/>
            <person name="Cuomo C.A."/>
            <person name="Heitman J."/>
        </authorList>
    </citation>
    <scope>NUCLEOTIDE SEQUENCE [LARGE SCALE GENOMIC DNA]</scope>
    <source>
        <strain evidence="2 3">CBS 6074</strain>
    </source>
</reference>
<gene>
    <name evidence="2" type="ORF">L201_002506</name>
</gene>
<dbReference type="AlphaFoldDB" id="A0AAX4JQD2"/>
<name>A0AAX4JQD2_9TREE</name>
<evidence type="ECO:0000313" key="3">
    <source>
        <dbReference type="Proteomes" id="UP001355207"/>
    </source>
</evidence>
<dbReference type="RefSeq" id="XP_066074379.1">
    <property type="nucleotide sequence ID" value="XM_066218282.1"/>
</dbReference>
<organism evidence="2 3">
    <name type="scientific">Kwoniella dendrophila CBS 6074</name>
    <dbReference type="NCBI Taxonomy" id="1295534"/>
    <lineage>
        <taxon>Eukaryota</taxon>
        <taxon>Fungi</taxon>
        <taxon>Dikarya</taxon>
        <taxon>Basidiomycota</taxon>
        <taxon>Agaricomycotina</taxon>
        <taxon>Tremellomycetes</taxon>
        <taxon>Tremellales</taxon>
        <taxon>Cryptococcaceae</taxon>
        <taxon>Kwoniella</taxon>
    </lineage>
</organism>
<accession>A0AAX4JQD2</accession>
<dbReference type="Proteomes" id="UP001355207">
    <property type="component" value="Chromosome 3"/>
</dbReference>
<proteinExistence type="predicted"/>
<sequence>MIKQIFSLLTLLVISVVAVEWHVLEFDTAANQQFIGLSGDMVVPPLPRAATYYLWPGLEDDTGVFQPVLDGRSGSWWIGTGWCCGDPSLAWGSGFGVEQGDTVHFNMVKNDTTNLWDTSLSVSSKGLYAQTSFPLADKNLNRATFAIELYDVGWDFGPLKFQNIVMTADGSNTGFCNNQPGNLYGSTNYTISATNAITGNSFVSCNIDYLTLENAQ</sequence>
<protein>
    <submittedName>
        <fullName evidence="2">Uncharacterized protein</fullName>
    </submittedName>
</protein>
<keyword evidence="1" id="KW-0732">Signal</keyword>
<keyword evidence="3" id="KW-1185">Reference proteome</keyword>
<evidence type="ECO:0000313" key="2">
    <source>
        <dbReference type="EMBL" id="WWC87616.1"/>
    </source>
</evidence>
<dbReference type="GeneID" id="91093178"/>
<evidence type="ECO:0000256" key="1">
    <source>
        <dbReference type="SAM" id="SignalP"/>
    </source>
</evidence>
<feature type="signal peptide" evidence="1">
    <location>
        <begin position="1"/>
        <end position="18"/>
    </location>
</feature>
<dbReference type="EMBL" id="CP144100">
    <property type="protein sequence ID" value="WWC87616.1"/>
    <property type="molecule type" value="Genomic_DNA"/>
</dbReference>
<feature type="chain" id="PRO_5043533840" evidence="1">
    <location>
        <begin position="19"/>
        <end position="216"/>
    </location>
</feature>